<keyword evidence="3" id="KW-0547">Nucleotide-binding</keyword>
<evidence type="ECO:0000256" key="6">
    <source>
        <dbReference type="ARBA" id="ARBA00023136"/>
    </source>
</evidence>
<feature type="transmembrane region" description="Helical" evidence="7">
    <location>
        <begin position="158"/>
        <end position="176"/>
    </location>
</feature>
<dbReference type="Pfam" id="PF00005">
    <property type="entry name" value="ABC_tran"/>
    <property type="match status" value="1"/>
</dbReference>
<keyword evidence="4" id="KW-0067">ATP-binding</keyword>
<keyword evidence="5 7" id="KW-1133">Transmembrane helix</keyword>
<evidence type="ECO:0000259" key="8">
    <source>
        <dbReference type="PROSITE" id="PS50893"/>
    </source>
</evidence>
<dbReference type="InterPro" id="IPR003439">
    <property type="entry name" value="ABC_transporter-like_ATP-bd"/>
</dbReference>
<keyword evidence="11" id="KW-1185">Reference proteome</keyword>
<keyword evidence="2 7" id="KW-0812">Transmembrane</keyword>
<feature type="transmembrane region" description="Helical" evidence="7">
    <location>
        <begin position="54"/>
        <end position="77"/>
    </location>
</feature>
<dbReference type="SMART" id="SM00382">
    <property type="entry name" value="AAA"/>
    <property type="match status" value="1"/>
</dbReference>
<dbReference type="SUPFAM" id="SSF90123">
    <property type="entry name" value="ABC transporter transmembrane region"/>
    <property type="match status" value="1"/>
</dbReference>
<dbReference type="PROSITE" id="PS50929">
    <property type="entry name" value="ABC_TM1F"/>
    <property type="match status" value="1"/>
</dbReference>
<organism evidence="10 11">
    <name type="scientific">Agrilutibacter niabensis</name>
    <dbReference type="NCBI Taxonomy" id="380628"/>
    <lineage>
        <taxon>Bacteria</taxon>
        <taxon>Pseudomonadati</taxon>
        <taxon>Pseudomonadota</taxon>
        <taxon>Gammaproteobacteria</taxon>
        <taxon>Lysobacterales</taxon>
        <taxon>Lysobacteraceae</taxon>
        <taxon>Agrilutibacter</taxon>
    </lineage>
</organism>
<evidence type="ECO:0000259" key="9">
    <source>
        <dbReference type="PROSITE" id="PS50929"/>
    </source>
</evidence>
<sequence>MKQHEDYAFLLGLARPYAGALLGVLLLMCLQSGAALATPWLAGRFSAAVLEAQPVGMLLAGWFVVVVAQAVLGYVVAVRSQAVASHLIADASMRVFDHLQSLPLHWHAGRQRGAVLALLTQDVARLGNFLTGTLISLAPLLLTCAGAFVMMVRIDPGIGIAIALLVPLLFIGLKLVGRRLRPLAEEEVEAYAQRSALAEQNLVMLPIVKAFSGEGAESQRFAEQALRLHALELRQNRLENLIAPVVRVVVAAAVLVLLWFASRRLAGGALYAADLVTLLLYGLLLTQPLSQLANVYGQLQSARGATRRLVELFAQAREPDDGRQSLAQVRGEVVFEGVGFAHPGREPVLRDLDLHVHAGETVALTGANGAGKTTLAHLLLRLADPQSGRITLDGVDLRELSLRSLRDHVGLVAQNVLLFNASVADNIGYGNADAGRADIERAAQAARAHDFIVGLPQGYDTVVGDQGVRLSGGQRQRIALARALLKDPAILILDEATAMFDPEGEQEFIAECHELLRQRTVMLITHRPASLALADRVLRLQDGVLVGALAAPTAPTLPRDAGKGAE</sequence>
<evidence type="ECO:0000256" key="5">
    <source>
        <dbReference type="ARBA" id="ARBA00022989"/>
    </source>
</evidence>
<dbReference type="Pfam" id="PF00664">
    <property type="entry name" value="ABC_membrane"/>
    <property type="match status" value="1"/>
</dbReference>
<dbReference type="InterPro" id="IPR017871">
    <property type="entry name" value="ABC_transporter-like_CS"/>
</dbReference>
<gene>
    <name evidence="10" type="ORF">J2X04_000667</name>
</gene>
<dbReference type="PANTHER" id="PTHR43394">
    <property type="entry name" value="ATP-DEPENDENT PERMEASE MDL1, MITOCHONDRIAL"/>
    <property type="match status" value="1"/>
</dbReference>
<dbReference type="InterPro" id="IPR011527">
    <property type="entry name" value="ABC1_TM_dom"/>
</dbReference>
<evidence type="ECO:0000313" key="11">
    <source>
        <dbReference type="Proteomes" id="UP001267878"/>
    </source>
</evidence>
<evidence type="ECO:0000313" key="10">
    <source>
        <dbReference type="EMBL" id="MDR7098320.1"/>
    </source>
</evidence>
<accession>A0ABU1VLG2</accession>
<dbReference type="InterPro" id="IPR003593">
    <property type="entry name" value="AAA+_ATPase"/>
</dbReference>
<dbReference type="InterPro" id="IPR036640">
    <property type="entry name" value="ABC1_TM_sf"/>
</dbReference>
<evidence type="ECO:0000256" key="3">
    <source>
        <dbReference type="ARBA" id="ARBA00022741"/>
    </source>
</evidence>
<reference evidence="10 11" key="1">
    <citation type="submission" date="2023-07" db="EMBL/GenBank/DDBJ databases">
        <title>Sorghum-associated microbial communities from plants grown in Nebraska, USA.</title>
        <authorList>
            <person name="Schachtman D."/>
        </authorList>
    </citation>
    <scope>NUCLEOTIDE SEQUENCE [LARGE SCALE GENOMIC DNA]</scope>
    <source>
        <strain evidence="10 11">BE187</strain>
    </source>
</reference>
<feature type="transmembrane region" description="Helical" evidence="7">
    <location>
        <begin position="20"/>
        <end position="42"/>
    </location>
</feature>
<feature type="domain" description="ABC transmembrane type-1" evidence="9">
    <location>
        <begin position="22"/>
        <end position="301"/>
    </location>
</feature>
<dbReference type="PROSITE" id="PS00211">
    <property type="entry name" value="ABC_TRANSPORTER_1"/>
    <property type="match status" value="1"/>
</dbReference>
<comment type="subcellular location">
    <subcellularLocation>
        <location evidence="1">Cell membrane</location>
        <topology evidence="1">Multi-pass membrane protein</topology>
    </subcellularLocation>
</comment>
<dbReference type="Proteomes" id="UP001267878">
    <property type="component" value="Unassembled WGS sequence"/>
</dbReference>
<name>A0ABU1VLG2_9GAMM</name>
<dbReference type="SUPFAM" id="SSF52540">
    <property type="entry name" value="P-loop containing nucleoside triphosphate hydrolases"/>
    <property type="match status" value="1"/>
</dbReference>
<dbReference type="PROSITE" id="PS50893">
    <property type="entry name" value="ABC_TRANSPORTER_2"/>
    <property type="match status" value="1"/>
</dbReference>
<keyword evidence="6 7" id="KW-0472">Membrane</keyword>
<dbReference type="EMBL" id="JAVDVW010000001">
    <property type="protein sequence ID" value="MDR7098320.1"/>
    <property type="molecule type" value="Genomic_DNA"/>
</dbReference>
<evidence type="ECO:0000256" key="1">
    <source>
        <dbReference type="ARBA" id="ARBA00004651"/>
    </source>
</evidence>
<protein>
    <submittedName>
        <fullName evidence="10">ABC-type multidrug transport system fused ATPase/permease subunit</fullName>
    </submittedName>
</protein>
<evidence type="ECO:0000256" key="4">
    <source>
        <dbReference type="ARBA" id="ARBA00022840"/>
    </source>
</evidence>
<feature type="transmembrane region" description="Helical" evidence="7">
    <location>
        <begin position="241"/>
        <end position="262"/>
    </location>
</feature>
<dbReference type="Gene3D" id="1.20.1560.10">
    <property type="entry name" value="ABC transporter type 1, transmembrane domain"/>
    <property type="match status" value="1"/>
</dbReference>
<evidence type="ECO:0000256" key="2">
    <source>
        <dbReference type="ARBA" id="ARBA00022692"/>
    </source>
</evidence>
<dbReference type="InterPro" id="IPR027417">
    <property type="entry name" value="P-loop_NTPase"/>
</dbReference>
<dbReference type="PANTHER" id="PTHR43394:SF1">
    <property type="entry name" value="ATP-BINDING CASSETTE SUB-FAMILY B MEMBER 10, MITOCHONDRIAL"/>
    <property type="match status" value="1"/>
</dbReference>
<dbReference type="RefSeq" id="WP_310052097.1">
    <property type="nucleotide sequence ID" value="NZ_JAVDVW010000001.1"/>
</dbReference>
<dbReference type="Gene3D" id="3.40.50.300">
    <property type="entry name" value="P-loop containing nucleotide triphosphate hydrolases"/>
    <property type="match status" value="1"/>
</dbReference>
<feature type="transmembrane region" description="Helical" evidence="7">
    <location>
        <begin position="129"/>
        <end position="152"/>
    </location>
</feature>
<proteinExistence type="predicted"/>
<feature type="domain" description="ABC transporter" evidence="8">
    <location>
        <begin position="333"/>
        <end position="561"/>
    </location>
</feature>
<evidence type="ECO:0000256" key="7">
    <source>
        <dbReference type="SAM" id="Phobius"/>
    </source>
</evidence>
<comment type="caution">
    <text evidence="10">The sequence shown here is derived from an EMBL/GenBank/DDBJ whole genome shotgun (WGS) entry which is preliminary data.</text>
</comment>
<dbReference type="InterPro" id="IPR039421">
    <property type="entry name" value="Type_1_exporter"/>
</dbReference>